<dbReference type="InterPro" id="IPR002999">
    <property type="entry name" value="Tudor"/>
</dbReference>
<comment type="caution">
    <text evidence="3">The sequence shown here is derived from an EMBL/GenBank/DDBJ whole genome shotgun (WGS) entry which is preliminary data.</text>
</comment>
<dbReference type="Proteomes" id="UP000218231">
    <property type="component" value="Unassembled WGS sequence"/>
</dbReference>
<keyword evidence="4" id="KW-1185">Reference proteome</keyword>
<protein>
    <recommendedName>
        <fullName evidence="2">Tudor domain-containing protein</fullName>
    </recommendedName>
</protein>
<evidence type="ECO:0000313" key="4">
    <source>
        <dbReference type="Proteomes" id="UP000218231"/>
    </source>
</evidence>
<organism evidence="3 4">
    <name type="scientific">Diploscapter pachys</name>
    <dbReference type="NCBI Taxonomy" id="2018661"/>
    <lineage>
        <taxon>Eukaryota</taxon>
        <taxon>Metazoa</taxon>
        <taxon>Ecdysozoa</taxon>
        <taxon>Nematoda</taxon>
        <taxon>Chromadorea</taxon>
        <taxon>Rhabditida</taxon>
        <taxon>Rhabditina</taxon>
        <taxon>Rhabditomorpha</taxon>
        <taxon>Rhabditoidea</taxon>
        <taxon>Rhabditidae</taxon>
        <taxon>Diploscapter</taxon>
    </lineage>
</organism>
<feature type="domain" description="Tudor" evidence="2">
    <location>
        <begin position="439"/>
        <end position="556"/>
    </location>
</feature>
<dbReference type="AlphaFoldDB" id="A0A2A2L1W1"/>
<feature type="region of interest" description="Disordered" evidence="1">
    <location>
        <begin position="1"/>
        <end position="70"/>
    </location>
</feature>
<reference evidence="3 4" key="1">
    <citation type="journal article" date="2017" name="Curr. Biol.">
        <title>Genome architecture and evolution of a unichromosomal asexual nematode.</title>
        <authorList>
            <person name="Fradin H."/>
            <person name="Zegar C."/>
            <person name="Gutwein M."/>
            <person name="Lucas J."/>
            <person name="Kovtun M."/>
            <person name="Corcoran D."/>
            <person name="Baugh L.R."/>
            <person name="Kiontke K."/>
            <person name="Gunsalus K."/>
            <person name="Fitch D.H."/>
            <person name="Piano F."/>
        </authorList>
    </citation>
    <scope>NUCLEOTIDE SEQUENCE [LARGE SCALE GENOMIC DNA]</scope>
    <source>
        <strain evidence="3">PF1309</strain>
    </source>
</reference>
<dbReference type="Gene3D" id="2.30.30.140">
    <property type="match status" value="1"/>
</dbReference>
<dbReference type="CDD" id="cd20379">
    <property type="entry name" value="Tudor_dTUD-like"/>
    <property type="match status" value="1"/>
</dbReference>
<sequence>MTRGQPESSTWEVSFEEEMEKCVRDSQGKQKQAKNDRVKSTSNKTTITSDSMSSAGRNDSSETSLKNSTMPDYSVEMDKYGRLHNVEKRLVWPSRAPLGAKEFTYYLKHPEKSHRKKGMNKALQCRYENTPPTPPVKTRDLFESSLASSSTKTARSARYAICECEKAKDLFIGDKTEKQAASYVHSAVSFVLYYRRPEANSLSLSMPLFVCYRSADSAIYHFPVVQSAFSFRTIMKSFSSPEDAIEMPMWRFECGEERRIEFTTLCGLIDYYLTYSYFNPKSGDFEIFPISARKNMKTNSADMDISEEMEEVRELLYELIKKSFPRGVASTHLAEKYNEEYVSTGLGRELPPDWLEQVAAAEEFEAQTRGPLTILFVRLSNTTSFKKPPVPLTNIRIISQSVTQPTQEELELTKKRKELYPLEHAKKLSQYSPRLVPQCEVSVVAFESCDEIYIRATEDEKKFEEIRRQLAQFYSDQENFSRSKVLVYEFLSNAVYALKDAAGSWFRVLTEDTPHDGLLQCYFADVGVRGKFPIADFKLLPDPDSSVMNVPALARRVTIGLDSNNPRADEILRDISFEDDPIGGLIPNQMRLAELDENQEIALADLWTLSGNAIRELVQKRLQEGVPITRPIGQKIRSAPQTQKIPSNVVVCTFDGDPGIVPMETQQMPAQDPMPDYMYAKLADECKLPESRLVGELPKPSRYYAADIDGRWERVQCVRSSKIDKLSFCVYLIDVGAFHYVRADALRKLNDKTPFKKMLMFKCKLSGVIPVDGQDVWSCDAHDAVREFFESAMGEAIQVIPIKNDWSQWKQLNAPSVPLVEARLSCMGRDLSEWLIACGLAFPAV</sequence>
<dbReference type="OrthoDB" id="5805117at2759"/>
<feature type="compositionally biased region" description="Polar residues" evidence="1">
    <location>
        <begin position="1"/>
        <end position="12"/>
    </location>
</feature>
<dbReference type="InterPro" id="IPR035437">
    <property type="entry name" value="SNase_OB-fold_sf"/>
</dbReference>
<feature type="compositionally biased region" description="Polar residues" evidence="1">
    <location>
        <begin position="40"/>
        <end position="70"/>
    </location>
</feature>
<proteinExistence type="predicted"/>
<dbReference type="Gene3D" id="2.40.50.90">
    <property type="match status" value="1"/>
</dbReference>
<dbReference type="SUPFAM" id="SSF63748">
    <property type="entry name" value="Tudor/PWWP/MBT"/>
    <property type="match status" value="2"/>
</dbReference>
<evidence type="ECO:0000256" key="1">
    <source>
        <dbReference type="SAM" id="MobiDB-lite"/>
    </source>
</evidence>
<evidence type="ECO:0000313" key="3">
    <source>
        <dbReference type="EMBL" id="PAV80149.1"/>
    </source>
</evidence>
<feature type="domain" description="Tudor" evidence="2">
    <location>
        <begin position="647"/>
        <end position="767"/>
    </location>
</feature>
<name>A0A2A2L1W1_9BILA</name>
<dbReference type="Pfam" id="PF00567">
    <property type="entry name" value="TUDOR"/>
    <property type="match status" value="2"/>
</dbReference>
<dbReference type="GO" id="GO:0005737">
    <property type="term" value="C:cytoplasm"/>
    <property type="evidence" value="ECO:0007669"/>
    <property type="project" value="UniProtKB-ARBA"/>
</dbReference>
<feature type="compositionally biased region" description="Basic and acidic residues" evidence="1">
    <location>
        <begin position="20"/>
        <end position="39"/>
    </location>
</feature>
<dbReference type="EMBL" id="LIAE01007310">
    <property type="protein sequence ID" value="PAV80149.1"/>
    <property type="molecule type" value="Genomic_DNA"/>
</dbReference>
<gene>
    <name evidence="3" type="ORF">WR25_19938</name>
</gene>
<dbReference type="STRING" id="2018661.A0A2A2L1W1"/>
<evidence type="ECO:0000259" key="2">
    <source>
        <dbReference type="Pfam" id="PF00567"/>
    </source>
</evidence>
<accession>A0A2A2L1W1</accession>
<dbReference type="PANTHER" id="PTHR31128">
    <property type="entry name" value="PROTEIN CBR-CLEC-135-RELATED"/>
    <property type="match status" value="1"/>
</dbReference>